<evidence type="ECO:0000313" key="1">
    <source>
        <dbReference type="EMBL" id="VEL21990.1"/>
    </source>
</evidence>
<dbReference type="AlphaFoldDB" id="A0A3S5A7G1"/>
<dbReference type="EMBL" id="CAAALY010054120">
    <property type="protein sequence ID" value="VEL21990.1"/>
    <property type="molecule type" value="Genomic_DNA"/>
</dbReference>
<dbReference type="OrthoDB" id="10253476at2759"/>
<protein>
    <submittedName>
        <fullName evidence="1">Uncharacterized protein</fullName>
    </submittedName>
</protein>
<evidence type="ECO:0000313" key="2">
    <source>
        <dbReference type="Proteomes" id="UP000784294"/>
    </source>
</evidence>
<comment type="caution">
    <text evidence="1">The sequence shown here is derived from an EMBL/GenBank/DDBJ whole genome shotgun (WGS) entry which is preliminary data.</text>
</comment>
<keyword evidence="2" id="KW-1185">Reference proteome</keyword>
<reference evidence="1" key="1">
    <citation type="submission" date="2018-11" db="EMBL/GenBank/DDBJ databases">
        <authorList>
            <consortium name="Pathogen Informatics"/>
        </authorList>
    </citation>
    <scope>NUCLEOTIDE SEQUENCE</scope>
</reference>
<gene>
    <name evidence="1" type="ORF">PXEA_LOCUS15430</name>
</gene>
<accession>A0A3S5A7G1</accession>
<dbReference type="Proteomes" id="UP000784294">
    <property type="component" value="Unassembled WGS sequence"/>
</dbReference>
<name>A0A3S5A7G1_9PLAT</name>
<sequence length="93" mass="10630">MASKQFRGLTGELMCKACCHLISMVSVAGLKFHEDEILEIWRSFLDDCISHKEETVQDAAVAAYPNFLATYLFGKNGNFRSEYCVFDLIFEKH</sequence>
<organism evidence="1 2">
    <name type="scientific">Protopolystoma xenopodis</name>
    <dbReference type="NCBI Taxonomy" id="117903"/>
    <lineage>
        <taxon>Eukaryota</taxon>
        <taxon>Metazoa</taxon>
        <taxon>Spiralia</taxon>
        <taxon>Lophotrochozoa</taxon>
        <taxon>Platyhelminthes</taxon>
        <taxon>Monogenea</taxon>
        <taxon>Polyopisthocotylea</taxon>
        <taxon>Polystomatidea</taxon>
        <taxon>Polystomatidae</taxon>
        <taxon>Protopolystoma</taxon>
    </lineage>
</organism>
<proteinExistence type="predicted"/>